<protein>
    <submittedName>
        <fullName evidence="3">Thioredoxin family protein</fullName>
    </submittedName>
</protein>
<dbReference type="InterPro" id="IPR017937">
    <property type="entry name" value="Thioredoxin_CS"/>
</dbReference>
<evidence type="ECO:0000313" key="3">
    <source>
        <dbReference type="EMBL" id="MFD2744629.1"/>
    </source>
</evidence>
<dbReference type="SUPFAM" id="SSF52833">
    <property type="entry name" value="Thioredoxin-like"/>
    <property type="match status" value="1"/>
</dbReference>
<dbReference type="PANTHER" id="PTHR32234">
    <property type="entry name" value="THIOL:DISULFIDE INTERCHANGE PROTEIN DSBD"/>
    <property type="match status" value="1"/>
</dbReference>
<dbReference type="Proteomes" id="UP001597418">
    <property type="component" value="Unassembled WGS sequence"/>
</dbReference>
<proteinExistence type="predicted"/>
<organism evidence="3 4">
    <name type="scientific">Sphingobacterium populi</name>
    <dbReference type="NCBI Taxonomy" id="1812824"/>
    <lineage>
        <taxon>Bacteria</taxon>
        <taxon>Pseudomonadati</taxon>
        <taxon>Bacteroidota</taxon>
        <taxon>Sphingobacteriia</taxon>
        <taxon>Sphingobacteriales</taxon>
        <taxon>Sphingobacteriaceae</taxon>
        <taxon>Sphingobacterium</taxon>
    </lineage>
</organism>
<dbReference type="PROSITE" id="PS00194">
    <property type="entry name" value="THIOREDOXIN_1"/>
    <property type="match status" value="1"/>
</dbReference>
<evidence type="ECO:0000313" key="4">
    <source>
        <dbReference type="Proteomes" id="UP001597418"/>
    </source>
</evidence>
<comment type="caution">
    <text evidence="3">The sequence shown here is derived from an EMBL/GenBank/DDBJ whole genome shotgun (WGS) entry which is preliminary data.</text>
</comment>
<sequence length="380" mass="43476">MYQGNLESVLAISAEVDKPVMLYYTADWCAPCKMMERDVFIDSTLIAALNQDYLFYKVDYDSANGKKLNKTYRTNGIPAFFVLDETGKQQYSFTSYQSVPDFFQRLAEAKEPEKSPLFKAQAQYLSGDYDLPFLLSYITLLQQFRQPNIHEVYYKLWDVGAVEELSNEEVIALAERYMISDTTKDYLFVRENSDKLIDLHGEETVKALLKRPIELSLENYAIAGDVKQYTEAAQKLKSSNLGNVDRALYHGEKTLFCATKQYDNLIELVEADSYATAFKKPTDRLLDGVMTVLFTNIEDENLVKQSQVWIGTCMQEGESSQVYAIGGQVEERLGNHDIAMNYYKKSIDLFHQENPDTDIIPTGLRSLMDNLNKKMLSIVN</sequence>
<dbReference type="EMBL" id="JBHUMB010000014">
    <property type="protein sequence ID" value="MFD2744629.1"/>
    <property type="molecule type" value="Genomic_DNA"/>
</dbReference>
<dbReference type="PROSITE" id="PS51352">
    <property type="entry name" value="THIOREDOXIN_2"/>
    <property type="match status" value="1"/>
</dbReference>
<name>A0ABW5UFF0_9SPHI</name>
<gene>
    <name evidence="3" type="ORF">ACFSQ6_14625</name>
</gene>
<dbReference type="RefSeq" id="WP_197464762.1">
    <property type="nucleotide sequence ID" value="NZ_JBHUMB010000014.1"/>
</dbReference>
<keyword evidence="4" id="KW-1185">Reference proteome</keyword>
<dbReference type="InterPro" id="IPR013766">
    <property type="entry name" value="Thioredoxin_domain"/>
</dbReference>
<evidence type="ECO:0000259" key="2">
    <source>
        <dbReference type="PROSITE" id="PS51352"/>
    </source>
</evidence>
<dbReference type="Gene3D" id="3.40.30.10">
    <property type="entry name" value="Glutaredoxin"/>
    <property type="match status" value="1"/>
</dbReference>
<dbReference type="InterPro" id="IPR036249">
    <property type="entry name" value="Thioredoxin-like_sf"/>
</dbReference>
<evidence type="ECO:0000256" key="1">
    <source>
        <dbReference type="ARBA" id="ARBA00023284"/>
    </source>
</evidence>
<reference evidence="4" key="1">
    <citation type="journal article" date="2019" name="Int. J. Syst. Evol. Microbiol.">
        <title>The Global Catalogue of Microorganisms (GCM) 10K type strain sequencing project: providing services to taxonomists for standard genome sequencing and annotation.</title>
        <authorList>
            <consortium name="The Broad Institute Genomics Platform"/>
            <consortium name="The Broad Institute Genome Sequencing Center for Infectious Disease"/>
            <person name="Wu L."/>
            <person name="Ma J."/>
        </authorList>
    </citation>
    <scope>NUCLEOTIDE SEQUENCE [LARGE SCALE GENOMIC DNA]</scope>
    <source>
        <strain evidence="4">KCTC 42247</strain>
    </source>
</reference>
<accession>A0ABW5UFF0</accession>
<dbReference type="PANTHER" id="PTHR32234:SF0">
    <property type="entry name" value="THIOL:DISULFIDE INTERCHANGE PROTEIN DSBD"/>
    <property type="match status" value="1"/>
</dbReference>
<dbReference type="Pfam" id="PF13899">
    <property type="entry name" value="Thioredoxin_7"/>
    <property type="match status" value="1"/>
</dbReference>
<feature type="domain" description="Thioredoxin" evidence="2">
    <location>
        <begin position="1"/>
        <end position="111"/>
    </location>
</feature>
<keyword evidence="1" id="KW-0676">Redox-active center</keyword>